<protein>
    <submittedName>
        <fullName evidence="3">Uncharacterized protein</fullName>
    </submittedName>
</protein>
<dbReference type="HOGENOM" id="CLU_158457_0_0_5"/>
<evidence type="ECO:0000256" key="2">
    <source>
        <dbReference type="SAM" id="SignalP"/>
    </source>
</evidence>
<gene>
    <name evidence="3" type="ORF">S58_45670</name>
</gene>
<evidence type="ECO:0000313" key="3">
    <source>
        <dbReference type="EMBL" id="BAM90551.1"/>
    </source>
</evidence>
<accession>M4ZAX6</accession>
<dbReference type="eggNOG" id="ENOG5030R64">
    <property type="taxonomic scope" value="Bacteria"/>
</dbReference>
<feature type="compositionally biased region" description="Gly residues" evidence="1">
    <location>
        <begin position="80"/>
        <end position="92"/>
    </location>
</feature>
<dbReference type="EMBL" id="AP012603">
    <property type="protein sequence ID" value="BAM90551.1"/>
    <property type="molecule type" value="Genomic_DNA"/>
</dbReference>
<dbReference type="AlphaFoldDB" id="M4ZAX6"/>
<dbReference type="RefSeq" id="WP_015667642.1">
    <property type="nucleotide sequence ID" value="NC_020453.1"/>
</dbReference>
<feature type="signal peptide" evidence="2">
    <location>
        <begin position="1"/>
        <end position="27"/>
    </location>
</feature>
<feature type="compositionally biased region" description="Polar residues" evidence="1">
    <location>
        <begin position="51"/>
        <end position="79"/>
    </location>
</feature>
<dbReference type="Proteomes" id="UP000011841">
    <property type="component" value="Chromosome"/>
</dbReference>
<keyword evidence="2" id="KW-0732">Signal</keyword>
<dbReference type="PATRIC" id="fig|1245469.3.peg.4673"/>
<feature type="chain" id="PRO_5004061785" evidence="2">
    <location>
        <begin position="28"/>
        <end position="92"/>
    </location>
</feature>
<evidence type="ECO:0000256" key="1">
    <source>
        <dbReference type="SAM" id="MobiDB-lite"/>
    </source>
</evidence>
<name>M4ZAX6_9BRAD</name>
<organism evidence="3 4">
    <name type="scientific">Bradyrhizobium oligotrophicum S58</name>
    <dbReference type="NCBI Taxonomy" id="1245469"/>
    <lineage>
        <taxon>Bacteria</taxon>
        <taxon>Pseudomonadati</taxon>
        <taxon>Pseudomonadota</taxon>
        <taxon>Alphaproteobacteria</taxon>
        <taxon>Hyphomicrobiales</taxon>
        <taxon>Nitrobacteraceae</taxon>
        <taxon>Bradyrhizobium</taxon>
    </lineage>
</organism>
<dbReference type="KEGG" id="aol:S58_45670"/>
<dbReference type="GeneID" id="301818349"/>
<dbReference type="OrthoDB" id="8255703at2"/>
<proteinExistence type="predicted"/>
<sequence length="92" mass="9239">MSRITKLPLLALIGAMAAGAAATSASARQFSFPPCEQASWGACGGYEAPTQPASRSRQHDTSPTYMKQTDPRYSNSMTTAGGGGGGGGGGGR</sequence>
<evidence type="ECO:0000313" key="4">
    <source>
        <dbReference type="Proteomes" id="UP000011841"/>
    </source>
</evidence>
<feature type="region of interest" description="Disordered" evidence="1">
    <location>
        <begin position="41"/>
        <end position="92"/>
    </location>
</feature>
<keyword evidence="4" id="KW-1185">Reference proteome</keyword>
<reference evidence="3 4" key="1">
    <citation type="journal article" date="2013" name="Appl. Environ. Microbiol.">
        <title>Genome analysis suggests that the soil oligotrophic bacterium Agromonas oligotrophica (Bradyrhizobium oligotrophicum) is a nitrogen-fixing symbiont of Aeschynomene indica.</title>
        <authorList>
            <person name="Okubo T."/>
            <person name="Fukushima S."/>
            <person name="Itakura M."/>
            <person name="Oshima K."/>
            <person name="Longtonglang A."/>
            <person name="Teaumroong N."/>
            <person name="Mitsui H."/>
            <person name="Hattori M."/>
            <person name="Hattori R."/>
            <person name="Hattori T."/>
            <person name="Minamisawa K."/>
        </authorList>
    </citation>
    <scope>NUCLEOTIDE SEQUENCE [LARGE SCALE GENOMIC DNA]</scope>
    <source>
        <strain evidence="3 4">S58</strain>
    </source>
</reference>